<dbReference type="Gene3D" id="1.10.10.10">
    <property type="entry name" value="Winged helix-like DNA-binding domain superfamily/Winged helix DNA-binding domain"/>
    <property type="match status" value="1"/>
</dbReference>
<dbReference type="Proteomes" id="UP000732298">
    <property type="component" value="Unassembled WGS sequence"/>
</dbReference>
<dbReference type="SMART" id="SM00529">
    <property type="entry name" value="HTH_DTXR"/>
    <property type="match status" value="1"/>
</dbReference>
<dbReference type="PANTHER" id="PTHR33238">
    <property type="entry name" value="IRON (METAL) DEPENDENT REPRESSOR, DTXR FAMILY"/>
    <property type="match status" value="1"/>
</dbReference>
<dbReference type="InterPro" id="IPR022687">
    <property type="entry name" value="HTH_DTXR"/>
</dbReference>
<reference evidence="6" key="1">
    <citation type="submission" date="2020-07" db="EMBL/GenBank/DDBJ databases">
        <title>Huge and variable diversity of episymbiotic CPR bacteria and DPANN archaea in groundwater ecosystems.</title>
        <authorList>
            <person name="He C.Y."/>
            <person name="Keren R."/>
            <person name="Whittaker M."/>
            <person name="Farag I.F."/>
            <person name="Doudna J."/>
            <person name="Cate J.H.D."/>
            <person name="Banfield J.F."/>
        </authorList>
    </citation>
    <scope>NUCLEOTIDE SEQUENCE</scope>
    <source>
        <strain evidence="6">NC_groundwater_1296_Ag_S-0.2um_52_80</strain>
    </source>
</reference>
<keyword evidence="4" id="KW-0804">Transcription</keyword>
<comment type="caution">
    <text evidence="6">The sequence shown here is derived from an EMBL/GenBank/DDBJ whole genome shotgun (WGS) entry which is preliminary data.</text>
</comment>
<keyword evidence="2" id="KW-0805">Transcription regulation</keyword>
<gene>
    <name evidence="6" type="ORF">HY544_00855</name>
</gene>
<dbReference type="GO" id="GO:0046914">
    <property type="term" value="F:transition metal ion binding"/>
    <property type="evidence" value="ECO:0007669"/>
    <property type="project" value="InterPro"/>
</dbReference>
<dbReference type="InterPro" id="IPR036388">
    <property type="entry name" value="WH-like_DNA-bd_sf"/>
</dbReference>
<dbReference type="GO" id="GO:0046983">
    <property type="term" value="F:protein dimerization activity"/>
    <property type="evidence" value="ECO:0007669"/>
    <property type="project" value="InterPro"/>
</dbReference>
<dbReference type="GO" id="GO:0003700">
    <property type="term" value="F:DNA-binding transcription factor activity"/>
    <property type="evidence" value="ECO:0007669"/>
    <property type="project" value="InterPro"/>
</dbReference>
<feature type="domain" description="HTH dtxR-type" evidence="5">
    <location>
        <begin position="14"/>
        <end position="75"/>
    </location>
</feature>
<proteinExistence type="inferred from homology"/>
<accession>A0A8T3YJR5</accession>
<dbReference type="GO" id="GO:0003677">
    <property type="term" value="F:DNA binding"/>
    <property type="evidence" value="ECO:0007669"/>
    <property type="project" value="UniProtKB-KW"/>
</dbReference>
<dbReference type="Pfam" id="PF02742">
    <property type="entry name" value="Fe_dep_repr_C"/>
    <property type="match status" value="1"/>
</dbReference>
<dbReference type="PANTHER" id="PTHR33238:SF7">
    <property type="entry name" value="IRON-DEPENDENT TRANSCRIPTIONAL REGULATOR"/>
    <property type="match status" value="1"/>
</dbReference>
<protein>
    <submittedName>
        <fullName evidence="6">Metal-dependent transcriptional regulator</fullName>
    </submittedName>
</protein>
<dbReference type="AlphaFoldDB" id="A0A8T3YJR5"/>
<comment type="similarity">
    <text evidence="1">Belongs to the DtxR/MntR family.</text>
</comment>
<dbReference type="SUPFAM" id="SSF46785">
    <property type="entry name" value="Winged helix' DNA-binding domain"/>
    <property type="match status" value="1"/>
</dbReference>
<organism evidence="6 7">
    <name type="scientific">Candidatus Iainarchaeum sp</name>
    <dbReference type="NCBI Taxonomy" id="3101447"/>
    <lineage>
        <taxon>Archaea</taxon>
        <taxon>Candidatus Iainarchaeota</taxon>
        <taxon>Candidatus Iainarchaeia</taxon>
        <taxon>Candidatus Iainarchaeales</taxon>
        <taxon>Candidatus Iainarchaeaceae</taxon>
        <taxon>Candidatus Iainarchaeum</taxon>
    </lineage>
</organism>
<keyword evidence="3" id="KW-0238">DNA-binding</keyword>
<evidence type="ECO:0000256" key="1">
    <source>
        <dbReference type="ARBA" id="ARBA00007871"/>
    </source>
</evidence>
<evidence type="ECO:0000259" key="5">
    <source>
        <dbReference type="PROSITE" id="PS50944"/>
    </source>
</evidence>
<name>A0A8T3YJR5_9ARCH</name>
<dbReference type="InterPro" id="IPR022689">
    <property type="entry name" value="Iron_dep_repressor"/>
</dbReference>
<sequence length="143" mass="16182">MPVIEEKIILEKSHENEEMYLKAIWLLEEAGVKPIHASDAARLLKISLPSATEMLGRMEAKKLVSYGGREGITLMPAGRKTAEKIVRNLRLTELLFRDVLKIDYRSDSVCRLEHAITDEVAEAIRKLLGNPRECPHGKIIPRV</sequence>
<dbReference type="InterPro" id="IPR036390">
    <property type="entry name" value="WH_DNA-bd_sf"/>
</dbReference>
<dbReference type="PROSITE" id="PS50944">
    <property type="entry name" value="HTH_DTXR"/>
    <property type="match status" value="1"/>
</dbReference>
<evidence type="ECO:0000313" key="6">
    <source>
        <dbReference type="EMBL" id="MBI4210042.1"/>
    </source>
</evidence>
<dbReference type="InterPro" id="IPR001367">
    <property type="entry name" value="Fe_dep_repressor"/>
</dbReference>
<dbReference type="SUPFAM" id="SSF47979">
    <property type="entry name" value="Iron-dependent repressor protein, dimerization domain"/>
    <property type="match status" value="1"/>
</dbReference>
<dbReference type="Pfam" id="PF01325">
    <property type="entry name" value="Fe_dep_repress"/>
    <property type="match status" value="1"/>
</dbReference>
<evidence type="ECO:0000256" key="3">
    <source>
        <dbReference type="ARBA" id="ARBA00023125"/>
    </source>
</evidence>
<evidence type="ECO:0000313" key="7">
    <source>
        <dbReference type="Proteomes" id="UP000732298"/>
    </source>
</evidence>
<evidence type="ECO:0000256" key="4">
    <source>
        <dbReference type="ARBA" id="ARBA00023163"/>
    </source>
</evidence>
<evidence type="ECO:0000256" key="2">
    <source>
        <dbReference type="ARBA" id="ARBA00023015"/>
    </source>
</evidence>
<dbReference type="EMBL" id="JACQPB010000010">
    <property type="protein sequence ID" value="MBI4210042.1"/>
    <property type="molecule type" value="Genomic_DNA"/>
</dbReference>
<dbReference type="InterPro" id="IPR050536">
    <property type="entry name" value="DtxR_MntR_Metal-Reg"/>
</dbReference>
<dbReference type="InterPro" id="IPR036421">
    <property type="entry name" value="Fe_dep_repressor_sf"/>
</dbReference>